<accession>A0A1R2BY07</accession>
<evidence type="ECO:0000313" key="2">
    <source>
        <dbReference type="Proteomes" id="UP000187209"/>
    </source>
</evidence>
<evidence type="ECO:0000313" key="1">
    <source>
        <dbReference type="EMBL" id="OMJ81690.1"/>
    </source>
</evidence>
<sequence length="500" mass="58522">MSTIIYQKICSNIYMWSLYTENCSLPQSKCSNLQEINKNLIQTVLKIQIGNSDELKKEVKNYYKEILKVIPNLDTNFDSLYRFILEKFDNFNSDILTEKNKGANIILESIQSNYVFKSSVPRIFLSDLQLQNEKLKFLTKIIETQDYSEKYILNQFISTFQDFICGFSKITEYNIKDIVLKVVKSYSKFLEGHQNALCKTLEDFFQVMIFDHTFKKVTLKASMISKNPNLQDERLIDFYENIYFEELFVLKQILIIGEKKLLITISLENSQKLECLLFDNYEITRLQKPFKHNDVCIAQGSVIDSLIIFINSQRMCYEAQIAKEKLKLIAKVGNYTDKIERVISACYIKSDKIVIYMYPPGALDQFSLIGNSKKDFSNIVPKIYNELFISECGKFIMLVCDNECYLFDWRMKVVGKEKIVPLYFCMENNEITILYNDEDYYFFKILRVDKDARESNRAFELSADMLTNSCRQTIELGKAAIGGMLTNENEEAKEKITERK</sequence>
<dbReference type="Proteomes" id="UP000187209">
    <property type="component" value="Unassembled WGS sequence"/>
</dbReference>
<protein>
    <submittedName>
        <fullName evidence="1">Uncharacterized protein</fullName>
    </submittedName>
</protein>
<reference evidence="1 2" key="1">
    <citation type="submission" date="2016-11" db="EMBL/GenBank/DDBJ databases">
        <title>The macronuclear genome of Stentor coeruleus: a giant cell with tiny introns.</title>
        <authorList>
            <person name="Slabodnick M."/>
            <person name="Ruby J.G."/>
            <person name="Reiff S.B."/>
            <person name="Swart E.C."/>
            <person name="Gosai S."/>
            <person name="Prabakaran S."/>
            <person name="Witkowska E."/>
            <person name="Larue G.E."/>
            <person name="Fisher S."/>
            <person name="Freeman R.M."/>
            <person name="Gunawardena J."/>
            <person name="Chu W."/>
            <person name="Stover N.A."/>
            <person name="Gregory B.D."/>
            <person name="Nowacki M."/>
            <person name="Derisi J."/>
            <person name="Roy S.W."/>
            <person name="Marshall W.F."/>
            <person name="Sood P."/>
        </authorList>
    </citation>
    <scope>NUCLEOTIDE SEQUENCE [LARGE SCALE GENOMIC DNA]</scope>
    <source>
        <strain evidence="1">WM001</strain>
    </source>
</reference>
<keyword evidence="2" id="KW-1185">Reference proteome</keyword>
<dbReference type="AlphaFoldDB" id="A0A1R2BY07"/>
<organism evidence="1 2">
    <name type="scientific">Stentor coeruleus</name>
    <dbReference type="NCBI Taxonomy" id="5963"/>
    <lineage>
        <taxon>Eukaryota</taxon>
        <taxon>Sar</taxon>
        <taxon>Alveolata</taxon>
        <taxon>Ciliophora</taxon>
        <taxon>Postciliodesmatophora</taxon>
        <taxon>Heterotrichea</taxon>
        <taxon>Heterotrichida</taxon>
        <taxon>Stentoridae</taxon>
        <taxon>Stentor</taxon>
    </lineage>
</organism>
<comment type="caution">
    <text evidence="1">The sequence shown here is derived from an EMBL/GenBank/DDBJ whole genome shotgun (WGS) entry which is preliminary data.</text>
</comment>
<proteinExistence type="predicted"/>
<name>A0A1R2BY07_9CILI</name>
<dbReference type="EMBL" id="MPUH01000370">
    <property type="protein sequence ID" value="OMJ81690.1"/>
    <property type="molecule type" value="Genomic_DNA"/>
</dbReference>
<gene>
    <name evidence="1" type="ORF">SteCoe_17799</name>
</gene>